<dbReference type="InterPro" id="IPR016181">
    <property type="entry name" value="Acyl_CoA_acyltransferase"/>
</dbReference>
<reference evidence="3" key="1">
    <citation type="submission" date="2023-06" db="EMBL/GenBank/DDBJ databases">
        <title>Male Hemibagrus guttatus genome.</title>
        <authorList>
            <person name="Bian C."/>
        </authorList>
    </citation>
    <scope>NUCLEOTIDE SEQUENCE</scope>
    <source>
        <strain evidence="3">Male_cb2023</strain>
        <tissue evidence="3">Muscle</tissue>
    </source>
</reference>
<dbReference type="Gene3D" id="3.90.1300.10">
    <property type="entry name" value="Amidase signature (AS) domain"/>
    <property type="match status" value="1"/>
</dbReference>
<comment type="similarity">
    <text evidence="1">Belongs to the amidase family.</text>
</comment>
<dbReference type="PANTHER" id="PTHR43372">
    <property type="entry name" value="FATTY-ACID AMIDE HYDROLASE"/>
    <property type="match status" value="1"/>
</dbReference>
<dbReference type="SUPFAM" id="SSF75304">
    <property type="entry name" value="Amidase signature (AS) enzymes"/>
    <property type="match status" value="1"/>
</dbReference>
<proteinExistence type="inferred from homology"/>
<sequence>VTSVQVVQAYIDRIQEINPLINALVKDRFAAALQEAAQVDKLIEEETGGEDVLEDRLPLLGVPFTVKEAFALQGMPNSTGLLSRRTVVSGVDAPPVALLKRAGAIPLGVTNCSELAMWLESHNHLYGITRNPYDLERIAGGSSGGEGSIIGSGSSVIGVGSDIGGSIRIPCFFNGIFGHKPTAGIVNNGGQYPPASGQQPGFLCTGPMCRYAEDLLPMLRIMAGPNAEKLSLSTNVDLKKLRFFSVPHDGGSPLLSPVDPQLIQTQKKVVEQLEADLGVRVQELRIPQFKYSFQIWGAMMSSPGKDGKPPTTFAELMGGGEKKVWPVWEFFKWFLGLSSHTMAAIGLALVEMFQSSQPSQFILQQKESLQKDLEELLGTDGVLLYPSHPQLAPKHHQPLFTPFNFSYTGLMREALADKQLFVRQFRFEDNADVQRIFREGMLEMIPDTAFRALRHHPESLLLYLFMLKSLHYCLISIYTTGSGFWVAVLEGRVVGIVAVRPHGTDSLELLRMSVDRHYRKGGVGATLGRTVLEFARQFAHTASSSSSFSVILGTTAYTPAAHRLYRSLGFHHVGTTEGYTIPGDDGPVWQWLFYRVHHHHYRLEIK</sequence>
<gene>
    <name evidence="3" type="ORF">QTP70_019209</name>
</gene>
<dbReference type="PANTHER" id="PTHR43372:SF4">
    <property type="entry name" value="FATTY-ACID AMIDE HYDROLASE 2"/>
    <property type="match status" value="1"/>
</dbReference>
<name>A0AAE0VB76_9TELE</name>
<dbReference type="EMBL" id="JAUCMX010000002">
    <property type="protein sequence ID" value="KAK3554116.1"/>
    <property type="molecule type" value="Genomic_DNA"/>
</dbReference>
<dbReference type="InterPro" id="IPR052739">
    <property type="entry name" value="FAAH2"/>
</dbReference>
<accession>A0AAE0VB76</accession>
<organism evidence="3 4">
    <name type="scientific">Hemibagrus guttatus</name>
    <dbReference type="NCBI Taxonomy" id="175788"/>
    <lineage>
        <taxon>Eukaryota</taxon>
        <taxon>Metazoa</taxon>
        <taxon>Chordata</taxon>
        <taxon>Craniata</taxon>
        <taxon>Vertebrata</taxon>
        <taxon>Euteleostomi</taxon>
        <taxon>Actinopterygii</taxon>
        <taxon>Neopterygii</taxon>
        <taxon>Teleostei</taxon>
        <taxon>Ostariophysi</taxon>
        <taxon>Siluriformes</taxon>
        <taxon>Bagridae</taxon>
        <taxon>Hemibagrus</taxon>
    </lineage>
</organism>
<dbReference type="PROSITE" id="PS51186">
    <property type="entry name" value="GNAT"/>
    <property type="match status" value="1"/>
</dbReference>
<dbReference type="GO" id="GO:0012505">
    <property type="term" value="C:endomembrane system"/>
    <property type="evidence" value="ECO:0007669"/>
    <property type="project" value="TreeGrafter"/>
</dbReference>
<dbReference type="Pfam" id="PF13508">
    <property type="entry name" value="Acetyltransf_7"/>
    <property type="match status" value="1"/>
</dbReference>
<dbReference type="InterPro" id="IPR000182">
    <property type="entry name" value="GNAT_dom"/>
</dbReference>
<dbReference type="InterPro" id="IPR036928">
    <property type="entry name" value="AS_sf"/>
</dbReference>
<comment type="caution">
    <text evidence="3">The sequence shown here is derived from an EMBL/GenBank/DDBJ whole genome shotgun (WGS) entry which is preliminary data.</text>
</comment>
<dbReference type="CDD" id="cd04301">
    <property type="entry name" value="NAT_SF"/>
    <property type="match status" value="1"/>
</dbReference>
<feature type="domain" description="N-acetyltransferase" evidence="2">
    <location>
        <begin position="420"/>
        <end position="595"/>
    </location>
</feature>
<evidence type="ECO:0000313" key="4">
    <source>
        <dbReference type="Proteomes" id="UP001274896"/>
    </source>
</evidence>
<protein>
    <recommendedName>
        <fullName evidence="2">N-acetyltransferase domain-containing protein</fullName>
    </recommendedName>
</protein>
<evidence type="ECO:0000313" key="3">
    <source>
        <dbReference type="EMBL" id="KAK3554116.1"/>
    </source>
</evidence>
<dbReference type="AlphaFoldDB" id="A0AAE0VB76"/>
<dbReference type="GO" id="GO:0016747">
    <property type="term" value="F:acyltransferase activity, transferring groups other than amino-acyl groups"/>
    <property type="evidence" value="ECO:0007669"/>
    <property type="project" value="InterPro"/>
</dbReference>
<dbReference type="SUPFAM" id="SSF55729">
    <property type="entry name" value="Acyl-CoA N-acyltransferases (Nat)"/>
    <property type="match status" value="1"/>
</dbReference>
<evidence type="ECO:0000256" key="1">
    <source>
        <dbReference type="ARBA" id="ARBA00009199"/>
    </source>
</evidence>
<keyword evidence="4" id="KW-1185">Reference proteome</keyword>
<dbReference type="InterPro" id="IPR020556">
    <property type="entry name" value="Amidase_CS"/>
</dbReference>
<dbReference type="Proteomes" id="UP001274896">
    <property type="component" value="Unassembled WGS sequence"/>
</dbReference>
<dbReference type="InterPro" id="IPR023631">
    <property type="entry name" value="Amidase_dom"/>
</dbReference>
<dbReference type="PROSITE" id="PS00571">
    <property type="entry name" value="AMIDASES"/>
    <property type="match status" value="1"/>
</dbReference>
<evidence type="ECO:0000259" key="2">
    <source>
        <dbReference type="PROSITE" id="PS51186"/>
    </source>
</evidence>
<dbReference type="Gene3D" id="3.40.630.30">
    <property type="match status" value="1"/>
</dbReference>
<feature type="non-terminal residue" evidence="3">
    <location>
        <position position="606"/>
    </location>
</feature>
<dbReference type="Pfam" id="PF01425">
    <property type="entry name" value="Amidase"/>
    <property type="match status" value="1"/>
</dbReference>